<protein>
    <submittedName>
        <fullName evidence="1">Uncharacterized protein</fullName>
    </submittedName>
</protein>
<proteinExistence type="predicted"/>
<dbReference type="VEuPathDB" id="CryptoDB:GY17_00001814"/>
<evidence type="ECO:0000313" key="3">
    <source>
        <dbReference type="Proteomes" id="UP001429100"/>
    </source>
</evidence>
<gene>
    <name evidence="1" type="ORF">CHUDEA4_3380</name>
    <name evidence="2" type="ORF">GY17_00001814</name>
</gene>
<dbReference type="EMBL" id="JTAI01000020">
    <property type="protein sequence ID" value="PPS96258.1"/>
    <property type="molecule type" value="Genomic_DNA"/>
</dbReference>
<evidence type="ECO:0000313" key="1">
    <source>
        <dbReference type="EMBL" id="CUV05764.1"/>
    </source>
</evidence>
<keyword evidence="3" id="KW-1185">Reference proteome</keyword>
<dbReference type="AlphaFoldDB" id="A0A0S4TFN9"/>
<dbReference type="VEuPathDB" id="CryptoDB:ChTU502y2012_408g0255"/>
<reference evidence="2 3" key="3">
    <citation type="submission" date="2017-10" db="EMBL/GenBank/DDBJ databases">
        <title>Consistent, comparative and evidence-based genome annotation and re-annotation for the closely-related species, Cryptosporidium parvum, C. hominis and C. tyzzeri.</title>
        <authorList>
            <person name="Baptista R.P."/>
            <person name="Li Y."/>
            <person name="Sateriale A."/>
            <person name="Striepen B."/>
            <person name="Kissinger J.C."/>
        </authorList>
    </citation>
    <scope>NUCLEOTIDE SEQUENCE [LARGE SCALE GENOMIC DNA]</scope>
    <source>
        <strain evidence="2">30976</strain>
    </source>
</reference>
<organism evidence="1">
    <name type="scientific">Cryptosporidium hominis</name>
    <dbReference type="NCBI Taxonomy" id="237895"/>
    <lineage>
        <taxon>Eukaryota</taxon>
        <taxon>Sar</taxon>
        <taxon>Alveolata</taxon>
        <taxon>Apicomplexa</taxon>
        <taxon>Conoidasida</taxon>
        <taxon>Coccidia</taxon>
        <taxon>Eucoccidiorida</taxon>
        <taxon>Eimeriorina</taxon>
        <taxon>Cryptosporidiidae</taxon>
        <taxon>Cryptosporidium</taxon>
    </lineage>
</organism>
<reference evidence="2 3" key="1">
    <citation type="submission" date="2014-11" db="EMBL/GenBank/DDBJ databases">
        <title>Comparative genomic analysis of Cryptosporidium hominis reveals occurrence of genetic recombination in virulent subtypes.</title>
        <authorList>
            <person name="Guo Y."/>
            <person name="Tang K."/>
            <person name="Frace M."/>
            <person name="Li N."/>
            <person name="Roellig D.M."/>
            <person name="Sammons S."/>
            <person name="Knipe K."/>
            <person name="Rowe L."/>
            <person name="Feng Y."/>
            <person name="Xiao L."/>
        </authorList>
    </citation>
    <scope>NUCLEOTIDE SEQUENCE [LARGE SCALE GENOMIC DNA]</scope>
    <source>
        <strain evidence="2">30976</strain>
    </source>
</reference>
<accession>A0A0S4TFN9</accession>
<dbReference type="VEuPathDB" id="CryptoDB:CHUDEA4_3380"/>
<dbReference type="VEuPathDB" id="CryptoDB:Chro.40384"/>
<dbReference type="Proteomes" id="UP000199752">
    <property type="component" value="Chromosome 4"/>
</dbReference>
<dbReference type="EMBL" id="LN877950">
    <property type="protein sequence ID" value="CUV05764.1"/>
    <property type="molecule type" value="Genomic_DNA"/>
</dbReference>
<name>A0A0S4TFN9_CRYHO</name>
<evidence type="ECO:0000313" key="2">
    <source>
        <dbReference type="EMBL" id="PPS96258.1"/>
    </source>
</evidence>
<dbReference type="Proteomes" id="UP001429100">
    <property type="component" value="Unassembled WGS sequence"/>
</dbReference>
<sequence length="248" mass="28532">MNNKIRDNVNSRSVKITVPDSSLRRTDTEVRELVIALKERIFLDHELVSRLRYFWPTNELQEQLLFSICKDVPRNDSPLEDASHFKLQFMMDPSKYGGAFNDCCEWLGPINKFNYCPAVKVHLPNTYEPWITYTSNILAYLFGKIPGCDSPSSFLKMSTIRVNEPFQMSCGNRKCIRISHIVYKEGIKGYSISERVNPYPDYVDIDEALKPSLEAIDVNGLNESYSQNNQNTYQGSPPQESVVAQLHY</sequence>
<dbReference type="OrthoDB" id="328505at2759"/>
<reference evidence="1" key="2">
    <citation type="submission" date="2015-08" db="EMBL/GenBank/DDBJ databases">
        <authorList>
            <person name="Babu N.S."/>
            <person name="Beckwith C.J."/>
            <person name="Beseler K.G."/>
            <person name="Brison A."/>
            <person name="Carone J.V."/>
            <person name="Caskin T.P."/>
            <person name="Diamond M."/>
            <person name="Durham M.E."/>
            <person name="Foxe J.M."/>
            <person name="Go M."/>
            <person name="Henderson B.A."/>
            <person name="Jones I.B."/>
            <person name="McGettigan J.A."/>
            <person name="Micheletti S.J."/>
            <person name="Nasrallah M.E."/>
            <person name="Ortiz D."/>
            <person name="Piller C.R."/>
            <person name="Privatt S.R."/>
            <person name="Schneider S.L."/>
            <person name="Sharp S."/>
            <person name="Smith T.C."/>
            <person name="Stanton J.D."/>
            <person name="Ullery H.E."/>
            <person name="Wilson R.J."/>
            <person name="Serrano M.G."/>
            <person name="Buck G."/>
            <person name="Lee V."/>
            <person name="Wang Y."/>
            <person name="Carvalho R."/>
            <person name="Voegtly L."/>
            <person name="Shi R."/>
            <person name="Duckworth R."/>
            <person name="Johnson A."/>
            <person name="Loviza R."/>
            <person name="Walstead R."/>
            <person name="Shah Z."/>
            <person name="Kiflezghi M."/>
            <person name="Wade K."/>
            <person name="Ball S.L."/>
            <person name="Bradley K.W."/>
            <person name="Asai D.J."/>
            <person name="Bowman C.A."/>
            <person name="Russell D.A."/>
            <person name="Pope W.H."/>
            <person name="Jacobs-Sera D."/>
            <person name="Hendrix R.W."/>
            <person name="Hatfull G.F."/>
        </authorList>
    </citation>
    <scope>NUCLEOTIDE SEQUENCE [LARGE SCALE GENOMIC DNA]</scope>
</reference>